<dbReference type="InterPro" id="IPR003646">
    <property type="entry name" value="SH3-like_bac-type"/>
</dbReference>
<evidence type="ECO:0000259" key="3">
    <source>
        <dbReference type="Pfam" id="PF08239"/>
    </source>
</evidence>
<protein>
    <submittedName>
        <fullName evidence="4">SH3 domain-containing protein</fullName>
    </submittedName>
</protein>
<evidence type="ECO:0000256" key="2">
    <source>
        <dbReference type="SAM" id="SignalP"/>
    </source>
</evidence>
<feature type="compositionally biased region" description="Low complexity" evidence="1">
    <location>
        <begin position="235"/>
        <end position="247"/>
    </location>
</feature>
<dbReference type="Pfam" id="PF08239">
    <property type="entry name" value="SH3_3"/>
    <property type="match status" value="1"/>
</dbReference>
<keyword evidence="2" id="KW-0732">Signal</keyword>
<gene>
    <name evidence="4" type="ORF">SAMN05421538_10895</name>
</gene>
<evidence type="ECO:0000256" key="1">
    <source>
        <dbReference type="SAM" id="MobiDB-lite"/>
    </source>
</evidence>
<feature type="signal peptide" evidence="2">
    <location>
        <begin position="1"/>
        <end position="21"/>
    </location>
</feature>
<evidence type="ECO:0000313" key="5">
    <source>
        <dbReference type="Proteomes" id="UP000199344"/>
    </source>
</evidence>
<keyword evidence="5" id="KW-1185">Reference proteome</keyword>
<dbReference type="Proteomes" id="UP000199344">
    <property type="component" value="Unassembled WGS sequence"/>
</dbReference>
<dbReference type="OrthoDB" id="964913at2"/>
<feature type="region of interest" description="Disordered" evidence="1">
    <location>
        <begin position="222"/>
        <end position="279"/>
    </location>
</feature>
<dbReference type="Gene3D" id="2.30.30.40">
    <property type="entry name" value="SH3 Domains"/>
    <property type="match status" value="1"/>
</dbReference>
<dbReference type="RefSeq" id="WP_090524383.1">
    <property type="nucleotide sequence ID" value="NZ_FNAH01000008.1"/>
</dbReference>
<evidence type="ECO:0000313" key="4">
    <source>
        <dbReference type="EMBL" id="SDE59089.1"/>
    </source>
</evidence>
<dbReference type="Gene3D" id="2.60.120.380">
    <property type="match status" value="1"/>
</dbReference>
<dbReference type="AlphaFoldDB" id="A0A1G7E634"/>
<name>A0A1G7E634_9RHOB</name>
<feature type="chain" id="PRO_5011758287" evidence="2">
    <location>
        <begin position="22"/>
        <end position="363"/>
    </location>
</feature>
<reference evidence="4 5" key="1">
    <citation type="submission" date="2016-10" db="EMBL/GenBank/DDBJ databases">
        <authorList>
            <person name="de Groot N.N."/>
        </authorList>
    </citation>
    <scope>NUCLEOTIDE SEQUENCE [LARGE SCALE GENOMIC DNA]</scope>
    <source>
        <strain evidence="4 5">DSM 22220</strain>
    </source>
</reference>
<organism evidence="4 5">
    <name type="scientific">Paracoccus isoporae</name>
    <dbReference type="NCBI Taxonomy" id="591205"/>
    <lineage>
        <taxon>Bacteria</taxon>
        <taxon>Pseudomonadati</taxon>
        <taxon>Pseudomonadota</taxon>
        <taxon>Alphaproteobacteria</taxon>
        <taxon>Rhodobacterales</taxon>
        <taxon>Paracoccaceae</taxon>
        <taxon>Paracoccus</taxon>
    </lineage>
</organism>
<proteinExistence type="predicted"/>
<sequence length="363" mass="37021">MFHRLAGATALTLALSGPILAQTASNPVVFPVGTTGTQLEGSISGQDVADFTLTARQGQTLIVKMVTDNPSGYFNIYGPGSVPGEDEPLHSGSSAGLDASLEMPSDGTYLIRTFQSQEGGNADGVANYTLSVSVDGDAPDAGADATVTAEGPDLWQVAGAGAGLNIRSEPTQAAEVLARVENGTSLRNRGCKPVGETSWCEVETTSGTPVSGWAANSYLRAPTEPVEADPPPASPAVSAQPPAASPARVEAGDAPPASPAIRADKPAPKPAQAEAPAEMQGELPCSVAMGAPTQNCAFTASRGADGAVTVTIDWPEGGQRELRFADGAPAPREGMTSERRGALTVINIGDERYEIPDELLNGG</sequence>
<feature type="domain" description="SH3b" evidence="3">
    <location>
        <begin position="163"/>
        <end position="219"/>
    </location>
</feature>
<dbReference type="EMBL" id="FNAH01000008">
    <property type="protein sequence ID" value="SDE59089.1"/>
    <property type="molecule type" value="Genomic_DNA"/>
</dbReference>
<accession>A0A1G7E634</accession>